<organism evidence="1 2">
    <name type="scientific">Portunus trituberculatus</name>
    <name type="common">Swimming crab</name>
    <name type="synonym">Neptunus trituberculatus</name>
    <dbReference type="NCBI Taxonomy" id="210409"/>
    <lineage>
        <taxon>Eukaryota</taxon>
        <taxon>Metazoa</taxon>
        <taxon>Ecdysozoa</taxon>
        <taxon>Arthropoda</taxon>
        <taxon>Crustacea</taxon>
        <taxon>Multicrustacea</taxon>
        <taxon>Malacostraca</taxon>
        <taxon>Eumalacostraca</taxon>
        <taxon>Eucarida</taxon>
        <taxon>Decapoda</taxon>
        <taxon>Pleocyemata</taxon>
        <taxon>Brachyura</taxon>
        <taxon>Eubrachyura</taxon>
        <taxon>Portunoidea</taxon>
        <taxon>Portunidae</taxon>
        <taxon>Portuninae</taxon>
        <taxon>Portunus</taxon>
    </lineage>
</organism>
<gene>
    <name evidence="1" type="ORF">E2C01_012937</name>
</gene>
<dbReference type="Proteomes" id="UP000324222">
    <property type="component" value="Unassembled WGS sequence"/>
</dbReference>
<dbReference type="EMBL" id="VSRR010000824">
    <property type="protein sequence ID" value="MPC20007.1"/>
    <property type="molecule type" value="Genomic_DNA"/>
</dbReference>
<sequence>MDVYKRIPKLNQRSTTPTDLPIKLYKEFALELATPLCSILNASLYQYSCPGDSLFTPIPKTPSLQSLSDLRPVAITPIPSFICEDFVFDWSYNKISNSLDNQQFVAFVDIRKTFDLVDHTVVINKAISLSLSLT</sequence>
<dbReference type="PANTHER" id="PTHR47510">
    <property type="entry name" value="REVERSE TRANSCRIPTASE DOMAIN-CONTAINING PROTEIN"/>
    <property type="match status" value="1"/>
</dbReference>
<reference evidence="1 2" key="1">
    <citation type="submission" date="2019-05" db="EMBL/GenBank/DDBJ databases">
        <title>Another draft genome of Portunus trituberculatus and its Hox gene families provides insights of decapod evolution.</title>
        <authorList>
            <person name="Jeong J.-H."/>
            <person name="Song I."/>
            <person name="Kim S."/>
            <person name="Choi T."/>
            <person name="Kim D."/>
            <person name="Ryu S."/>
            <person name="Kim W."/>
        </authorList>
    </citation>
    <scope>NUCLEOTIDE SEQUENCE [LARGE SCALE GENOMIC DNA]</scope>
    <source>
        <tissue evidence="1">Muscle</tissue>
    </source>
</reference>
<name>A0A5B7DFL6_PORTR</name>
<proteinExistence type="predicted"/>
<evidence type="ECO:0008006" key="3">
    <source>
        <dbReference type="Google" id="ProtNLM"/>
    </source>
</evidence>
<evidence type="ECO:0000313" key="2">
    <source>
        <dbReference type="Proteomes" id="UP000324222"/>
    </source>
</evidence>
<protein>
    <recommendedName>
        <fullName evidence="3">Reverse transcriptase domain-containing protein</fullName>
    </recommendedName>
</protein>
<dbReference type="AlphaFoldDB" id="A0A5B7DFL6"/>
<dbReference type="PANTHER" id="PTHR47510:SF3">
    <property type="entry name" value="ENDO_EXONUCLEASE_PHOSPHATASE DOMAIN-CONTAINING PROTEIN"/>
    <property type="match status" value="1"/>
</dbReference>
<dbReference type="OrthoDB" id="6377331at2759"/>
<evidence type="ECO:0000313" key="1">
    <source>
        <dbReference type="EMBL" id="MPC20007.1"/>
    </source>
</evidence>
<comment type="caution">
    <text evidence="1">The sequence shown here is derived from an EMBL/GenBank/DDBJ whole genome shotgun (WGS) entry which is preliminary data.</text>
</comment>
<accession>A0A5B7DFL6</accession>
<keyword evidence="2" id="KW-1185">Reference proteome</keyword>